<gene>
    <name evidence="1" type="ORF">EDD28_0554</name>
</gene>
<comment type="caution">
    <text evidence="1">The sequence shown here is derived from an EMBL/GenBank/DDBJ whole genome shotgun (WGS) entry which is preliminary data.</text>
</comment>
<dbReference type="EMBL" id="RKHQ01000001">
    <property type="protein sequence ID" value="ROR95984.1"/>
    <property type="molecule type" value="Genomic_DNA"/>
</dbReference>
<reference evidence="1 2" key="1">
    <citation type="submission" date="2018-11" db="EMBL/GenBank/DDBJ databases">
        <title>Sequencing the genomes of 1000 actinobacteria strains.</title>
        <authorList>
            <person name="Klenk H.-P."/>
        </authorList>
    </citation>
    <scope>NUCLEOTIDE SEQUENCE [LARGE SCALE GENOMIC DNA]</scope>
    <source>
        <strain evidence="1 2">DSM 13521</strain>
    </source>
</reference>
<dbReference type="AlphaFoldDB" id="A0A3N2D943"/>
<organism evidence="1 2">
    <name type="scientific">Salana multivorans</name>
    <dbReference type="NCBI Taxonomy" id="120377"/>
    <lineage>
        <taxon>Bacteria</taxon>
        <taxon>Bacillati</taxon>
        <taxon>Actinomycetota</taxon>
        <taxon>Actinomycetes</taxon>
        <taxon>Micrococcales</taxon>
        <taxon>Beutenbergiaceae</taxon>
        <taxon>Salana</taxon>
    </lineage>
</organism>
<protein>
    <submittedName>
        <fullName evidence="1">Uncharacterized protein</fullName>
    </submittedName>
</protein>
<sequence length="272" mass="29207">MTTLVAEVLDGPPPMVGLTLTGAGTGPARFEVSWDGGTSWRRVRARSTTVVGSTYVRDHVAPLNVPAIYRVTVNEITTTAEPVTVPSDVAWVQDPLDPRGAVPVLCHRGEGGLTLLSPSLGEQSRRQVVDMVTVQDSVYPVAALGPRLAPADMRLHLRAAASAQGELVNAMRALISSGTQIVLRGLPPVLGLDAVAHVTAPDVDVLPVVGGVVGALADWRLTVHQTRPMNMSISVPFWTYQQVREMWPTSYADVRSARPGESYIDWLRTPEP</sequence>
<accession>A0A3N2D943</accession>
<proteinExistence type="predicted"/>
<evidence type="ECO:0000313" key="2">
    <source>
        <dbReference type="Proteomes" id="UP000275356"/>
    </source>
</evidence>
<evidence type="ECO:0000313" key="1">
    <source>
        <dbReference type="EMBL" id="ROR95984.1"/>
    </source>
</evidence>
<dbReference type="Proteomes" id="UP000275356">
    <property type="component" value="Unassembled WGS sequence"/>
</dbReference>
<keyword evidence="2" id="KW-1185">Reference proteome</keyword>
<name>A0A3N2D943_9MICO</name>